<feature type="region of interest" description="Disordered" evidence="1">
    <location>
        <begin position="1"/>
        <end position="26"/>
    </location>
</feature>
<feature type="compositionally biased region" description="Polar residues" evidence="1">
    <location>
        <begin position="12"/>
        <end position="26"/>
    </location>
</feature>
<reference evidence="2 3" key="1">
    <citation type="journal article" date="2019" name="Sci. Rep.">
        <title>Orb-weaving spider Araneus ventricosus genome elucidates the spidroin gene catalogue.</title>
        <authorList>
            <person name="Kono N."/>
            <person name="Nakamura H."/>
            <person name="Ohtoshi R."/>
            <person name="Moran D.A.P."/>
            <person name="Shinohara A."/>
            <person name="Yoshida Y."/>
            <person name="Fujiwara M."/>
            <person name="Mori M."/>
            <person name="Tomita M."/>
            <person name="Arakawa K."/>
        </authorList>
    </citation>
    <scope>NUCLEOTIDE SEQUENCE [LARGE SCALE GENOMIC DNA]</scope>
</reference>
<gene>
    <name evidence="2" type="ORF">AVEN_64619_1</name>
</gene>
<evidence type="ECO:0000313" key="2">
    <source>
        <dbReference type="EMBL" id="GBL59855.1"/>
    </source>
</evidence>
<sequence>MDAKQDFIPTLEFSQTTPPKDSPVGNRTRNMLALKDKVVGQHTAKLQAALEKKIGLPPSSNQSGVVSSPLATYCNSTPLKITTPVTETPDDDKPTFAKLKIGWLVGCLRFNVARAIFG</sequence>
<evidence type="ECO:0000256" key="1">
    <source>
        <dbReference type="SAM" id="MobiDB-lite"/>
    </source>
</evidence>
<proteinExistence type="predicted"/>
<protein>
    <submittedName>
        <fullName evidence="2">Uncharacterized protein</fullName>
    </submittedName>
</protein>
<organism evidence="2 3">
    <name type="scientific">Araneus ventricosus</name>
    <name type="common">Orbweaver spider</name>
    <name type="synonym">Epeira ventricosa</name>
    <dbReference type="NCBI Taxonomy" id="182803"/>
    <lineage>
        <taxon>Eukaryota</taxon>
        <taxon>Metazoa</taxon>
        <taxon>Ecdysozoa</taxon>
        <taxon>Arthropoda</taxon>
        <taxon>Chelicerata</taxon>
        <taxon>Arachnida</taxon>
        <taxon>Araneae</taxon>
        <taxon>Araneomorphae</taxon>
        <taxon>Entelegynae</taxon>
        <taxon>Araneoidea</taxon>
        <taxon>Araneidae</taxon>
        <taxon>Araneus</taxon>
    </lineage>
</organism>
<dbReference type="AlphaFoldDB" id="A0A4Y1ZPL9"/>
<accession>A0A4Y1ZPL9</accession>
<name>A0A4Y1ZPL9_ARAVE</name>
<dbReference type="Proteomes" id="UP000499080">
    <property type="component" value="Unassembled WGS sequence"/>
</dbReference>
<dbReference type="EMBL" id="BGPR01151562">
    <property type="protein sequence ID" value="GBL59855.1"/>
    <property type="molecule type" value="Genomic_DNA"/>
</dbReference>
<evidence type="ECO:0000313" key="3">
    <source>
        <dbReference type="Proteomes" id="UP000499080"/>
    </source>
</evidence>
<comment type="caution">
    <text evidence="2">The sequence shown here is derived from an EMBL/GenBank/DDBJ whole genome shotgun (WGS) entry which is preliminary data.</text>
</comment>
<keyword evidence="3" id="KW-1185">Reference proteome</keyword>